<keyword evidence="1" id="KW-0472">Membrane</keyword>
<dbReference type="RefSeq" id="WP_011751924.1">
    <property type="nucleotide sequence ID" value="NC_008698.1"/>
</dbReference>
<keyword evidence="3" id="KW-1185">Reference proteome</keyword>
<dbReference type="STRING" id="368408.Tpen_0249"/>
<accession>A1RWS9</accession>
<evidence type="ECO:0000313" key="3">
    <source>
        <dbReference type="Proteomes" id="UP000000641"/>
    </source>
</evidence>
<dbReference type="HOGENOM" id="CLU_598031_0_0_2"/>
<feature type="transmembrane region" description="Helical" evidence="1">
    <location>
        <begin position="246"/>
        <end position="267"/>
    </location>
</feature>
<reference evidence="3" key="1">
    <citation type="journal article" date="2008" name="J. Bacteriol.">
        <title>Genome sequence of Thermofilum pendens reveals an exceptional loss of biosynthetic pathways without genome reduction.</title>
        <authorList>
            <person name="Anderson I."/>
            <person name="Rodriguez J."/>
            <person name="Susanti D."/>
            <person name="Porat I."/>
            <person name="Reich C."/>
            <person name="Ulrich L.E."/>
            <person name="Elkins J.G."/>
            <person name="Mavromatis K."/>
            <person name="Lykidis A."/>
            <person name="Kim E."/>
            <person name="Thompson L.S."/>
            <person name="Nolan M."/>
            <person name="Land M."/>
            <person name="Copeland A."/>
            <person name="Lapidus A."/>
            <person name="Lucas S."/>
            <person name="Detter C."/>
            <person name="Zhulin I.B."/>
            <person name="Olsen G.J."/>
            <person name="Whitman W."/>
            <person name="Mukhopadhyay B."/>
            <person name="Bristow J."/>
            <person name="Kyrpides N."/>
        </authorList>
    </citation>
    <scope>NUCLEOTIDE SEQUENCE [LARGE SCALE GENOMIC DNA]</scope>
    <source>
        <strain evidence="3">DSM 2475 / Hrk 5</strain>
    </source>
</reference>
<dbReference type="AlphaFoldDB" id="A1RWS9"/>
<feature type="transmembrane region" description="Helical" evidence="1">
    <location>
        <begin position="185"/>
        <end position="205"/>
    </location>
</feature>
<feature type="transmembrane region" description="Helical" evidence="1">
    <location>
        <begin position="125"/>
        <end position="143"/>
    </location>
</feature>
<dbReference type="OrthoDB" id="386384at2157"/>
<dbReference type="EMBL" id="CP000505">
    <property type="protein sequence ID" value="ABL77659.1"/>
    <property type="molecule type" value="Genomic_DNA"/>
</dbReference>
<protein>
    <submittedName>
        <fullName evidence="2">Uncharacterized protein</fullName>
    </submittedName>
</protein>
<dbReference type="EnsemblBacteria" id="ABL77659">
    <property type="protein sequence ID" value="ABL77659"/>
    <property type="gene ID" value="Tpen_0249"/>
</dbReference>
<evidence type="ECO:0000313" key="2">
    <source>
        <dbReference type="EMBL" id="ABL77659.1"/>
    </source>
</evidence>
<sequence length="457" mass="49758">MKVLARGFLAALGAYTATRLFLALHGEPVNAFEFVPAVASLASPSLGSSLAALVPPLLLYLHGKYAFALIVLPLSLLFIFKVIQSWRSALIVSIASTTAVIDPQLLPVVLGILLAEVSSEDYREAFSTSLVFALALFTLKALHASSPGYVYSLYLPGGVYSDVVAQSTNPLSAASLFYLRLFELLASNAFLALTFFTLVASLVVASAAAEKTGWRGIALAAVILLIPAVTFPLDILRALVGVTEAVAVGVTLASIPGFSLSSIRYRLRRAKQSNEKKYPPSIAFADILRLARTDFFAQALSSAKNIVIYGPCVEDERVVLQAVLKGRIQGASVFLFHENREEEILTLDPERTVVLYVPPFSWEELRDVLSKATGFPADVIDGMSDLAKPKASLICRVDALRIAEKIQSLIDRGYTARKAFEEAFNACPAKINEEFFFILEHLYNRFKIVGFLAQEKK</sequence>
<feature type="transmembrane region" description="Helical" evidence="1">
    <location>
        <begin position="217"/>
        <end position="240"/>
    </location>
</feature>
<feature type="transmembrane region" description="Helical" evidence="1">
    <location>
        <begin position="65"/>
        <end position="83"/>
    </location>
</feature>
<name>A1RWS9_THEPD</name>
<evidence type="ECO:0000256" key="1">
    <source>
        <dbReference type="SAM" id="Phobius"/>
    </source>
</evidence>
<dbReference type="GeneID" id="4601476"/>
<dbReference type="Proteomes" id="UP000000641">
    <property type="component" value="Chromosome"/>
</dbReference>
<gene>
    <name evidence="2" type="ordered locus">Tpen_0249</name>
</gene>
<keyword evidence="1" id="KW-1133">Transmembrane helix</keyword>
<proteinExistence type="predicted"/>
<organism evidence="2 3">
    <name type="scientific">Thermofilum pendens (strain DSM 2475 / Hrk 5)</name>
    <dbReference type="NCBI Taxonomy" id="368408"/>
    <lineage>
        <taxon>Archaea</taxon>
        <taxon>Thermoproteota</taxon>
        <taxon>Thermoprotei</taxon>
        <taxon>Thermofilales</taxon>
        <taxon>Thermofilaceae</taxon>
        <taxon>Thermofilum</taxon>
    </lineage>
</organism>
<keyword evidence="1" id="KW-0812">Transmembrane</keyword>
<dbReference type="KEGG" id="tpe:Tpen_0249"/>